<dbReference type="InterPro" id="IPR011335">
    <property type="entry name" value="Restrct_endonuc-II-like"/>
</dbReference>
<dbReference type="Proteomes" id="UP000325957">
    <property type="component" value="Unassembled WGS sequence"/>
</dbReference>
<reference evidence="1 2" key="1">
    <citation type="submission" date="2019-05" db="EMBL/GenBank/DDBJ databases">
        <title>Kocuria coralli sp. nov., a novel actinobacterium isolated from coral reef seawater.</title>
        <authorList>
            <person name="Li J."/>
        </authorList>
    </citation>
    <scope>NUCLEOTIDE SEQUENCE [LARGE SCALE GENOMIC DNA]</scope>
    <source>
        <strain evidence="1 2">SCSIO 13007</strain>
    </source>
</reference>
<dbReference type="RefSeq" id="WP_158034217.1">
    <property type="nucleotide sequence ID" value="NZ_ML708620.1"/>
</dbReference>
<evidence type="ECO:0008006" key="3">
    <source>
        <dbReference type="Google" id="ProtNLM"/>
    </source>
</evidence>
<proteinExistence type="predicted"/>
<dbReference type="EMBL" id="SZWF01000014">
    <property type="protein sequence ID" value="KAA9393797.1"/>
    <property type="molecule type" value="Genomic_DNA"/>
</dbReference>
<dbReference type="SUPFAM" id="SSF52980">
    <property type="entry name" value="Restriction endonuclease-like"/>
    <property type="match status" value="1"/>
</dbReference>
<accession>A0A5J5KVQ5</accession>
<evidence type="ECO:0000313" key="2">
    <source>
        <dbReference type="Proteomes" id="UP000325957"/>
    </source>
</evidence>
<name>A0A5J5KVQ5_9MICC</name>
<protein>
    <recommendedName>
        <fullName evidence="3">DUF559 domain-containing protein</fullName>
    </recommendedName>
</protein>
<dbReference type="OrthoDB" id="3234479at2"/>
<organism evidence="1 2">
    <name type="scientific">Kocuria coralli</name>
    <dbReference type="NCBI Taxonomy" id="1461025"/>
    <lineage>
        <taxon>Bacteria</taxon>
        <taxon>Bacillati</taxon>
        <taxon>Actinomycetota</taxon>
        <taxon>Actinomycetes</taxon>
        <taxon>Micrococcales</taxon>
        <taxon>Micrococcaceae</taxon>
        <taxon>Kocuria</taxon>
    </lineage>
</organism>
<dbReference type="AlphaFoldDB" id="A0A5J5KVQ5"/>
<gene>
    <name evidence="1" type="ORF">FCK90_10260</name>
</gene>
<keyword evidence="2" id="KW-1185">Reference proteome</keyword>
<sequence length="270" mass="29782">MARLPALHAVYPNSIGSHLTAAIVLELRLPRRANRNVQLHLTRDGAANPPRGRGIVGHEAVLEPADVWSRHGVHVTGPARTLLDLAAMRTATGYPLLSDDQLVGVIDGVVNQHSTGYRKGRPALREMSELVEDLRRCSGRRGIGRLRPALARAVVGVDSVLETRARLLLWRYGLGGWVTDLELSVPGHRLVWPDLADPVHRISLQLEGPHHDERRQRIRDIERQRATEAAGWTEIRVVAADLETGPMDRPGSVPRLVGLVRAARARTAPR</sequence>
<evidence type="ECO:0000313" key="1">
    <source>
        <dbReference type="EMBL" id="KAA9393797.1"/>
    </source>
</evidence>
<comment type="caution">
    <text evidence="1">The sequence shown here is derived from an EMBL/GenBank/DDBJ whole genome shotgun (WGS) entry which is preliminary data.</text>
</comment>